<evidence type="ECO:0000313" key="1">
    <source>
        <dbReference type="EnsemblPlants" id="Solyc01g021705.1.1"/>
    </source>
</evidence>
<accession>A0A3Q7ECE1</accession>
<evidence type="ECO:0000313" key="2">
    <source>
        <dbReference type="Proteomes" id="UP000004994"/>
    </source>
</evidence>
<dbReference type="STRING" id="4081.A0A3Q7ECE1"/>
<dbReference type="InterPro" id="IPR043502">
    <property type="entry name" value="DNA/RNA_pol_sf"/>
</dbReference>
<sequence>MSASELLTLSDGTYLTDATRYRRVLGRLQYMSFTRPDIAYAVNKLSQFMQAPSDHHWKAVKRVVQYLRGTIQLGLRVTPIDEIVDRVSTSGYILFLGHNPISWVRVVHVHGADQIADTLTKALSKSAFESNLFMLGLVTHRLT</sequence>
<protein>
    <recommendedName>
        <fullName evidence="3">Reverse transcriptase Ty1/copia-type domain-containing protein</fullName>
    </recommendedName>
</protein>
<name>A0A3Q7ECE1_SOLLC</name>
<dbReference type="PANTHER" id="PTHR11439">
    <property type="entry name" value="GAG-POL-RELATED RETROTRANSPOSON"/>
    <property type="match status" value="1"/>
</dbReference>
<reference evidence="1" key="2">
    <citation type="submission" date="2019-01" db="UniProtKB">
        <authorList>
            <consortium name="EnsemblPlants"/>
        </authorList>
    </citation>
    <scope>IDENTIFICATION</scope>
    <source>
        <strain evidence="1">cv. Heinz 1706</strain>
    </source>
</reference>
<dbReference type="OMA" id="TIPDICY"/>
<reference evidence="1" key="1">
    <citation type="journal article" date="2012" name="Nature">
        <title>The tomato genome sequence provides insights into fleshy fruit evolution.</title>
        <authorList>
            <consortium name="Tomato Genome Consortium"/>
        </authorList>
    </citation>
    <scope>NUCLEOTIDE SEQUENCE [LARGE SCALE GENOMIC DNA]</scope>
    <source>
        <strain evidence="1">cv. Heinz 1706</strain>
    </source>
</reference>
<keyword evidence="2" id="KW-1185">Reference proteome</keyword>
<dbReference type="PANTHER" id="PTHR11439:SF463">
    <property type="entry name" value="REVERSE TRANSCRIPTASE TY1_COPIA-TYPE DOMAIN-CONTAINING PROTEIN"/>
    <property type="match status" value="1"/>
</dbReference>
<dbReference type="Gramene" id="Solyc01g021705.1.1">
    <property type="protein sequence ID" value="Solyc01g021705.1.1"/>
    <property type="gene ID" value="Solyc01g021705.1"/>
</dbReference>
<proteinExistence type="predicted"/>
<dbReference type="InParanoid" id="A0A3Q7ECE1"/>
<dbReference type="AlphaFoldDB" id="A0A3Q7ECE1"/>
<organism evidence="1">
    <name type="scientific">Solanum lycopersicum</name>
    <name type="common">Tomato</name>
    <name type="synonym">Lycopersicon esculentum</name>
    <dbReference type="NCBI Taxonomy" id="4081"/>
    <lineage>
        <taxon>Eukaryota</taxon>
        <taxon>Viridiplantae</taxon>
        <taxon>Streptophyta</taxon>
        <taxon>Embryophyta</taxon>
        <taxon>Tracheophyta</taxon>
        <taxon>Spermatophyta</taxon>
        <taxon>Magnoliopsida</taxon>
        <taxon>eudicotyledons</taxon>
        <taxon>Gunneridae</taxon>
        <taxon>Pentapetalae</taxon>
        <taxon>asterids</taxon>
        <taxon>lamiids</taxon>
        <taxon>Solanales</taxon>
        <taxon>Solanaceae</taxon>
        <taxon>Solanoideae</taxon>
        <taxon>Solaneae</taxon>
        <taxon>Solanum</taxon>
        <taxon>Solanum subgen. Lycopersicon</taxon>
    </lineage>
</organism>
<dbReference type="EnsemblPlants" id="Solyc01g021705.1.1">
    <property type="protein sequence ID" value="Solyc01g021705.1.1"/>
    <property type="gene ID" value="Solyc01g021705.1"/>
</dbReference>
<dbReference type="SUPFAM" id="SSF56672">
    <property type="entry name" value="DNA/RNA polymerases"/>
    <property type="match status" value="1"/>
</dbReference>
<dbReference type="Proteomes" id="UP000004994">
    <property type="component" value="Chromosome 1"/>
</dbReference>
<evidence type="ECO:0008006" key="3">
    <source>
        <dbReference type="Google" id="ProtNLM"/>
    </source>
</evidence>